<evidence type="ECO:0000256" key="6">
    <source>
        <dbReference type="ARBA" id="ARBA00023136"/>
    </source>
</evidence>
<feature type="transmembrane region" description="Helical" evidence="11">
    <location>
        <begin position="414"/>
        <end position="431"/>
    </location>
</feature>
<feature type="transmembrane region" description="Helical" evidence="11">
    <location>
        <begin position="64"/>
        <end position="83"/>
    </location>
</feature>
<evidence type="ECO:0000313" key="13">
    <source>
        <dbReference type="EMBL" id="SHM67845.1"/>
    </source>
</evidence>
<dbReference type="GO" id="GO:0005254">
    <property type="term" value="F:chloride channel activity"/>
    <property type="evidence" value="ECO:0007669"/>
    <property type="project" value="UniProtKB-KW"/>
</dbReference>
<keyword evidence="7" id="KW-0869">Chloride channel</keyword>
<dbReference type="InterPro" id="IPR046342">
    <property type="entry name" value="CBS_dom_sf"/>
</dbReference>
<dbReference type="InterPro" id="IPR000644">
    <property type="entry name" value="CBS_dom"/>
</dbReference>
<feature type="transmembrane region" description="Helical" evidence="11">
    <location>
        <begin position="354"/>
        <end position="373"/>
    </location>
</feature>
<keyword evidence="3 11" id="KW-0812">Transmembrane</keyword>
<comment type="subcellular location">
    <subcellularLocation>
        <location evidence="1">Membrane</location>
        <topology evidence="1">Multi-pass membrane protein</topology>
    </subcellularLocation>
</comment>
<dbReference type="OrthoDB" id="9812438at2"/>
<keyword evidence="9" id="KW-0407">Ion channel</keyword>
<dbReference type="AlphaFoldDB" id="A0A1M7KQY4"/>
<name>A0A1M7KQY4_9FLAO</name>
<proteinExistence type="predicted"/>
<evidence type="ECO:0000256" key="1">
    <source>
        <dbReference type="ARBA" id="ARBA00004141"/>
    </source>
</evidence>
<keyword evidence="4 11" id="KW-1133">Transmembrane helix</keyword>
<feature type="transmembrane region" description="Helical" evidence="11">
    <location>
        <begin position="274"/>
        <end position="292"/>
    </location>
</feature>
<feature type="transmembrane region" description="Helical" evidence="11">
    <location>
        <begin position="195"/>
        <end position="215"/>
    </location>
</feature>
<dbReference type="InterPro" id="IPR014743">
    <property type="entry name" value="Cl-channel_core"/>
</dbReference>
<dbReference type="PROSITE" id="PS51371">
    <property type="entry name" value="CBS"/>
    <property type="match status" value="2"/>
</dbReference>
<dbReference type="Pfam" id="PF00654">
    <property type="entry name" value="Voltage_CLC"/>
    <property type="match status" value="1"/>
</dbReference>
<feature type="transmembrane region" description="Helical" evidence="11">
    <location>
        <begin position="161"/>
        <end position="189"/>
    </location>
</feature>
<evidence type="ECO:0000256" key="9">
    <source>
        <dbReference type="ARBA" id="ARBA00023303"/>
    </source>
</evidence>
<keyword evidence="14" id="KW-1185">Reference proteome</keyword>
<dbReference type="Proteomes" id="UP000184260">
    <property type="component" value="Unassembled WGS sequence"/>
</dbReference>
<dbReference type="CDD" id="cd00400">
    <property type="entry name" value="Voltage_gated_ClC"/>
    <property type="match status" value="1"/>
</dbReference>
<feature type="transmembrane region" description="Helical" evidence="11">
    <location>
        <begin position="25"/>
        <end position="44"/>
    </location>
</feature>
<dbReference type="CDD" id="cd02205">
    <property type="entry name" value="CBS_pair_SF"/>
    <property type="match status" value="1"/>
</dbReference>
<evidence type="ECO:0000256" key="11">
    <source>
        <dbReference type="SAM" id="Phobius"/>
    </source>
</evidence>
<keyword evidence="10" id="KW-0129">CBS domain</keyword>
<gene>
    <name evidence="13" type="ORF">SAMN05443669_105611</name>
</gene>
<accession>A0A1M7KQY4</accession>
<sequence length="594" mass="65073">MFKKYISKLETVIAIAQSLLTPKQFIFLSAVLVGISSAFAVIVLKTFAHWVFSFATYVNGILKLGFINSILPIIGIILTVLVVKKVLGGKIQKGTSQILYAVAKKASIIPKKQMYAQIVTSSLTVGLGGSAGLESPIVITGAAFGSNYAQKYKLSYKDRTLLIGCGVAAGIAAAFNAPIAGVLFAIEVLLVDVSIAAFTPIMIAAATGALVSVIALDEKILLSFKQQQSFDYHNIIYYILLGLLTGFISIYYSRNFQKVEHFFARLKLSPYKKALFGASILAVLIFIFPTLFGEGYESIKTLSESDPGKLLENTLFSEFRDNSWALLLFVGSTMMLKVFATGITLSSGGNGGNFAPSLFLGSYVGFFFSKFLNLTGLTNLPISNFTMVGMAGILSGLFHAPLTAIFLIAEITGGYNLMIPLMIVASISFAISKRFEKHSMDVKTLVEKGHAFTSNKDTNVLSTLETNSIIQTDFLTVTPDENLERLVDLISHSNQVIFGVVDVKQNLLGIVHFNDIREIIFNSYRVKYTLVKEIMLAPIEIISPDDSMEIVMNKFEKSKKAFLPVLKEEKYYGFISKSIALEAYRTKLKSMTIE</sequence>
<evidence type="ECO:0000313" key="14">
    <source>
        <dbReference type="Proteomes" id="UP000184260"/>
    </source>
</evidence>
<dbReference type="GO" id="GO:0034707">
    <property type="term" value="C:chloride channel complex"/>
    <property type="evidence" value="ECO:0007669"/>
    <property type="project" value="UniProtKB-KW"/>
</dbReference>
<dbReference type="RefSeq" id="WP_073355508.1">
    <property type="nucleotide sequence ID" value="NZ_FRBU01000056.1"/>
</dbReference>
<keyword evidence="5" id="KW-0406">Ion transport</keyword>
<dbReference type="InterPro" id="IPR001807">
    <property type="entry name" value="ClC"/>
</dbReference>
<evidence type="ECO:0000256" key="10">
    <source>
        <dbReference type="PROSITE-ProRule" id="PRU00703"/>
    </source>
</evidence>
<dbReference type="Gene3D" id="3.10.580.10">
    <property type="entry name" value="CBS-domain"/>
    <property type="match status" value="1"/>
</dbReference>
<evidence type="ECO:0000256" key="4">
    <source>
        <dbReference type="ARBA" id="ARBA00022989"/>
    </source>
</evidence>
<dbReference type="SUPFAM" id="SSF81340">
    <property type="entry name" value="Clc chloride channel"/>
    <property type="match status" value="1"/>
</dbReference>
<dbReference type="PRINTS" id="PR00762">
    <property type="entry name" value="CLCHANNEL"/>
</dbReference>
<evidence type="ECO:0000256" key="5">
    <source>
        <dbReference type="ARBA" id="ARBA00023065"/>
    </source>
</evidence>
<evidence type="ECO:0000256" key="2">
    <source>
        <dbReference type="ARBA" id="ARBA00022448"/>
    </source>
</evidence>
<protein>
    <submittedName>
        <fullName evidence="13">Chloride channel protein, CIC family</fullName>
    </submittedName>
</protein>
<keyword evidence="2" id="KW-0813">Transport</keyword>
<feature type="domain" description="CBS" evidence="12">
    <location>
        <begin position="470"/>
        <end position="526"/>
    </location>
</feature>
<evidence type="ECO:0000259" key="12">
    <source>
        <dbReference type="PROSITE" id="PS51371"/>
    </source>
</evidence>
<feature type="domain" description="CBS" evidence="12">
    <location>
        <begin position="535"/>
        <end position="590"/>
    </location>
</feature>
<organism evidence="13 14">
    <name type="scientific">Flavobacterium xanthum</name>
    <dbReference type="NCBI Taxonomy" id="69322"/>
    <lineage>
        <taxon>Bacteria</taxon>
        <taxon>Pseudomonadati</taxon>
        <taxon>Bacteroidota</taxon>
        <taxon>Flavobacteriia</taxon>
        <taxon>Flavobacteriales</taxon>
        <taxon>Flavobacteriaceae</taxon>
        <taxon>Flavobacterium</taxon>
    </lineage>
</organism>
<reference evidence="14" key="1">
    <citation type="submission" date="2016-11" db="EMBL/GenBank/DDBJ databases">
        <authorList>
            <person name="Varghese N."/>
            <person name="Submissions S."/>
        </authorList>
    </citation>
    <scope>NUCLEOTIDE SEQUENCE [LARGE SCALE GENOMIC DNA]</scope>
    <source>
        <strain evidence="14">DSM 3661</strain>
    </source>
</reference>
<dbReference type="InterPro" id="IPR050368">
    <property type="entry name" value="ClC-type_chloride_channel"/>
</dbReference>
<dbReference type="PANTHER" id="PTHR43427">
    <property type="entry name" value="CHLORIDE CHANNEL PROTEIN CLC-E"/>
    <property type="match status" value="1"/>
</dbReference>
<dbReference type="Pfam" id="PF00571">
    <property type="entry name" value="CBS"/>
    <property type="match status" value="2"/>
</dbReference>
<dbReference type="STRING" id="69322.SAMN05443669_105611"/>
<dbReference type="SUPFAM" id="SSF54631">
    <property type="entry name" value="CBS-domain pair"/>
    <property type="match status" value="1"/>
</dbReference>
<keyword evidence="6 11" id="KW-0472">Membrane</keyword>
<dbReference type="PANTHER" id="PTHR43427:SF6">
    <property type="entry name" value="CHLORIDE CHANNEL PROTEIN CLC-E"/>
    <property type="match status" value="1"/>
</dbReference>
<evidence type="ECO:0000256" key="7">
    <source>
        <dbReference type="ARBA" id="ARBA00023173"/>
    </source>
</evidence>
<feature type="transmembrane region" description="Helical" evidence="11">
    <location>
        <begin position="235"/>
        <end position="254"/>
    </location>
</feature>
<dbReference type="EMBL" id="FRBU01000056">
    <property type="protein sequence ID" value="SHM67845.1"/>
    <property type="molecule type" value="Genomic_DNA"/>
</dbReference>
<evidence type="ECO:0000256" key="3">
    <source>
        <dbReference type="ARBA" id="ARBA00022692"/>
    </source>
</evidence>
<feature type="transmembrane region" description="Helical" evidence="11">
    <location>
        <begin position="324"/>
        <end position="348"/>
    </location>
</feature>
<evidence type="ECO:0000256" key="8">
    <source>
        <dbReference type="ARBA" id="ARBA00023214"/>
    </source>
</evidence>
<keyword evidence="8" id="KW-0868">Chloride</keyword>
<dbReference type="Gene3D" id="1.10.3080.10">
    <property type="entry name" value="Clc chloride channel"/>
    <property type="match status" value="1"/>
</dbReference>
<feature type="transmembrane region" description="Helical" evidence="11">
    <location>
        <begin position="385"/>
        <end position="408"/>
    </location>
</feature>